<reference evidence="3 4" key="1">
    <citation type="journal article" date="2004" name="Science">
        <title>The genome of the diatom Thalassiosira pseudonana: ecology, evolution, and metabolism.</title>
        <authorList>
            <person name="Armbrust E.V."/>
            <person name="Berges J.A."/>
            <person name="Bowler C."/>
            <person name="Green B.R."/>
            <person name="Martinez D."/>
            <person name="Putnam N.H."/>
            <person name="Zhou S."/>
            <person name="Allen A.E."/>
            <person name="Apt K.E."/>
            <person name="Bechner M."/>
            <person name="Brzezinski M.A."/>
            <person name="Chaal B.K."/>
            <person name="Chiovitti A."/>
            <person name="Davis A.K."/>
            <person name="Demarest M.S."/>
            <person name="Detter J.C."/>
            <person name="Glavina T."/>
            <person name="Goodstein D."/>
            <person name="Hadi M.Z."/>
            <person name="Hellsten U."/>
            <person name="Hildebrand M."/>
            <person name="Jenkins B.D."/>
            <person name="Jurka J."/>
            <person name="Kapitonov V.V."/>
            <person name="Kroger N."/>
            <person name="Lau W.W."/>
            <person name="Lane T.W."/>
            <person name="Larimer F.W."/>
            <person name="Lippmeier J.C."/>
            <person name="Lucas S."/>
            <person name="Medina M."/>
            <person name="Montsant A."/>
            <person name="Obornik M."/>
            <person name="Parker M.S."/>
            <person name="Palenik B."/>
            <person name="Pazour G.J."/>
            <person name="Richardson P.M."/>
            <person name="Rynearson T.A."/>
            <person name="Saito M.A."/>
            <person name="Schwartz D.C."/>
            <person name="Thamatrakoln K."/>
            <person name="Valentin K."/>
            <person name="Vardi A."/>
            <person name="Wilkerson F.P."/>
            <person name="Rokhsar D.S."/>
        </authorList>
    </citation>
    <scope>NUCLEOTIDE SEQUENCE [LARGE SCALE GENOMIC DNA]</scope>
    <source>
        <strain evidence="3 4">CCMP1335</strain>
    </source>
</reference>
<evidence type="ECO:0000256" key="1">
    <source>
        <dbReference type="SAM" id="SignalP"/>
    </source>
</evidence>
<gene>
    <name evidence="3" type="ORF">THAPSDRAFT_9410</name>
</gene>
<dbReference type="PaxDb" id="35128-Thaps9410"/>
<keyword evidence="4" id="KW-1185">Reference proteome</keyword>
<feature type="domain" description="Transglutaminase-like" evidence="2">
    <location>
        <begin position="310"/>
        <end position="375"/>
    </location>
</feature>
<dbReference type="Pfam" id="PF01841">
    <property type="entry name" value="Transglut_core"/>
    <property type="match status" value="1"/>
</dbReference>
<dbReference type="eggNOG" id="ENOG502S264">
    <property type="taxonomic scope" value="Eukaryota"/>
</dbReference>
<dbReference type="EMBL" id="CM000648">
    <property type="protein sequence ID" value="EED89087.1"/>
    <property type="molecule type" value="Genomic_DNA"/>
</dbReference>
<sequence>MAFTTTTFRLCLLITVVAPSSADTSSSTSINISTSPSLLRAPSSSSSCATRGNSTHIRWWIQYPSDFISNDEFRNVDDGGADGNCVYQSSESARAEMTTYLYENIMPYDLPNALTLGFDPSDGSGASSSRHTNTDGTTFFEHESDSNAILRSTYRHLQQQFDNQNTYSLRKRDCVDGLSDGILNQTLHYSLLSKVLYPWADVIPHSIFMEYVVPFAIVNEPRVDYRPLLFDALREMLKEWEVPTTTTTTSDSNMQMQQQTQMTSIKETQTMIKEVVKRINTRLWSILGRPSKPIVFHAGLTPRIYDPLSVIAYGHSSCTGLAVLLIAALRSVGIAARLVGTPAWYGDEEQGNYSWLEVFIPDDNGGRWIFLEPTPGIAEGDEDTANADDLDRDPCKRWFCKADRFNGSTRVFATRYTKEGASTSYPMAWAVGDEGIVGEDRSEYYTDVCSKCS</sequence>
<feature type="signal peptide" evidence="1">
    <location>
        <begin position="1"/>
        <end position="22"/>
    </location>
</feature>
<dbReference type="GeneID" id="7445741"/>
<dbReference type="AlphaFoldDB" id="B8CB91"/>
<feature type="chain" id="PRO_5002869254" description="Transglutaminase-like domain-containing protein" evidence="1">
    <location>
        <begin position="23"/>
        <end position="453"/>
    </location>
</feature>
<dbReference type="PANTHER" id="PTHR35532:SF5">
    <property type="entry name" value="CARBOHYDRATE-BINDING DOMAIN-CONTAINING PROTEIN"/>
    <property type="match status" value="1"/>
</dbReference>
<dbReference type="InterPro" id="IPR038765">
    <property type="entry name" value="Papain-like_cys_pep_sf"/>
</dbReference>
<proteinExistence type="predicted"/>
<dbReference type="Gene3D" id="3.10.620.30">
    <property type="match status" value="1"/>
</dbReference>
<dbReference type="KEGG" id="tps:THAPSDRAFT_9410"/>
<dbReference type="InterPro" id="IPR002931">
    <property type="entry name" value="Transglutaminase-like"/>
</dbReference>
<dbReference type="InParanoid" id="B8CB91"/>
<evidence type="ECO:0000313" key="4">
    <source>
        <dbReference type="Proteomes" id="UP000001449"/>
    </source>
</evidence>
<evidence type="ECO:0000259" key="2">
    <source>
        <dbReference type="SMART" id="SM00460"/>
    </source>
</evidence>
<accession>B8CB91</accession>
<keyword evidence="1" id="KW-0732">Signal</keyword>
<dbReference type="SMART" id="SM00460">
    <property type="entry name" value="TGc"/>
    <property type="match status" value="1"/>
</dbReference>
<dbReference type="SUPFAM" id="SSF54001">
    <property type="entry name" value="Cysteine proteinases"/>
    <property type="match status" value="1"/>
</dbReference>
<name>B8CB91_THAPS</name>
<protein>
    <recommendedName>
        <fullName evidence="2">Transglutaminase-like domain-containing protein</fullName>
    </recommendedName>
</protein>
<dbReference type="OMA" id="INTRLWS"/>
<dbReference type="Proteomes" id="UP000001449">
    <property type="component" value="Chromosome 13"/>
</dbReference>
<dbReference type="HOGENOM" id="CLU_646368_0_0_1"/>
<dbReference type="RefSeq" id="XP_002293351.1">
    <property type="nucleotide sequence ID" value="XM_002293315.1"/>
</dbReference>
<evidence type="ECO:0000313" key="3">
    <source>
        <dbReference type="EMBL" id="EED89087.1"/>
    </source>
</evidence>
<organism evidence="3 4">
    <name type="scientific">Thalassiosira pseudonana</name>
    <name type="common">Marine diatom</name>
    <name type="synonym">Cyclotella nana</name>
    <dbReference type="NCBI Taxonomy" id="35128"/>
    <lineage>
        <taxon>Eukaryota</taxon>
        <taxon>Sar</taxon>
        <taxon>Stramenopiles</taxon>
        <taxon>Ochrophyta</taxon>
        <taxon>Bacillariophyta</taxon>
        <taxon>Coscinodiscophyceae</taxon>
        <taxon>Thalassiosirophycidae</taxon>
        <taxon>Thalassiosirales</taxon>
        <taxon>Thalassiosiraceae</taxon>
        <taxon>Thalassiosira</taxon>
    </lineage>
</organism>
<dbReference type="PANTHER" id="PTHR35532">
    <property type="entry name" value="SIMILAR TO POLYHYDROXYALKANOATE DEPOLYMERASE"/>
    <property type="match status" value="1"/>
</dbReference>
<reference evidence="3 4" key="2">
    <citation type="journal article" date="2008" name="Nature">
        <title>The Phaeodactylum genome reveals the evolutionary history of diatom genomes.</title>
        <authorList>
            <person name="Bowler C."/>
            <person name="Allen A.E."/>
            <person name="Badger J.H."/>
            <person name="Grimwood J."/>
            <person name="Jabbari K."/>
            <person name="Kuo A."/>
            <person name="Maheswari U."/>
            <person name="Martens C."/>
            <person name="Maumus F."/>
            <person name="Otillar R.P."/>
            <person name="Rayko E."/>
            <person name="Salamov A."/>
            <person name="Vandepoele K."/>
            <person name="Beszteri B."/>
            <person name="Gruber A."/>
            <person name="Heijde M."/>
            <person name="Katinka M."/>
            <person name="Mock T."/>
            <person name="Valentin K."/>
            <person name="Verret F."/>
            <person name="Berges J.A."/>
            <person name="Brownlee C."/>
            <person name="Cadoret J.P."/>
            <person name="Chiovitti A."/>
            <person name="Choi C.J."/>
            <person name="Coesel S."/>
            <person name="De Martino A."/>
            <person name="Detter J.C."/>
            <person name="Durkin C."/>
            <person name="Falciatore A."/>
            <person name="Fournet J."/>
            <person name="Haruta M."/>
            <person name="Huysman M.J."/>
            <person name="Jenkins B.D."/>
            <person name="Jiroutova K."/>
            <person name="Jorgensen R.E."/>
            <person name="Joubert Y."/>
            <person name="Kaplan A."/>
            <person name="Kroger N."/>
            <person name="Kroth P.G."/>
            <person name="La Roche J."/>
            <person name="Lindquist E."/>
            <person name="Lommer M."/>
            <person name="Martin-Jezequel V."/>
            <person name="Lopez P.J."/>
            <person name="Lucas S."/>
            <person name="Mangogna M."/>
            <person name="McGinnis K."/>
            <person name="Medlin L.K."/>
            <person name="Montsant A."/>
            <person name="Oudot-Le Secq M.P."/>
            <person name="Napoli C."/>
            <person name="Obornik M."/>
            <person name="Parker M.S."/>
            <person name="Petit J.L."/>
            <person name="Porcel B.M."/>
            <person name="Poulsen N."/>
            <person name="Robison M."/>
            <person name="Rychlewski L."/>
            <person name="Rynearson T.A."/>
            <person name="Schmutz J."/>
            <person name="Shapiro H."/>
            <person name="Siaut M."/>
            <person name="Stanley M."/>
            <person name="Sussman M.R."/>
            <person name="Taylor A.R."/>
            <person name="Vardi A."/>
            <person name="von Dassow P."/>
            <person name="Vyverman W."/>
            <person name="Willis A."/>
            <person name="Wyrwicz L.S."/>
            <person name="Rokhsar D.S."/>
            <person name="Weissenbach J."/>
            <person name="Armbrust E.V."/>
            <person name="Green B.R."/>
            <person name="Van de Peer Y."/>
            <person name="Grigoriev I.V."/>
        </authorList>
    </citation>
    <scope>NUCLEOTIDE SEQUENCE [LARGE SCALE GENOMIC DNA]</scope>
    <source>
        <strain evidence="3 4">CCMP1335</strain>
    </source>
</reference>